<dbReference type="OrthoDB" id="2411602at2759"/>
<organism evidence="2">
    <name type="scientific">Amphimedon queenslandica</name>
    <name type="common">Sponge</name>
    <dbReference type="NCBI Taxonomy" id="400682"/>
    <lineage>
        <taxon>Eukaryota</taxon>
        <taxon>Metazoa</taxon>
        <taxon>Porifera</taxon>
        <taxon>Demospongiae</taxon>
        <taxon>Heteroscleromorpha</taxon>
        <taxon>Haplosclerida</taxon>
        <taxon>Niphatidae</taxon>
        <taxon>Amphimedon</taxon>
    </lineage>
</organism>
<dbReference type="eggNOG" id="KOG2004">
    <property type="taxonomic scope" value="Eukaryota"/>
</dbReference>
<name>A0A1X7SDE9_AMPQE</name>
<dbReference type="EnsemblMetazoa" id="Aqu2.1.00086_001">
    <property type="protein sequence ID" value="Aqu2.1.00086_001"/>
    <property type="gene ID" value="Aqu2.1.00086"/>
</dbReference>
<dbReference type="InterPro" id="IPR046336">
    <property type="entry name" value="Lon_prtase_N_sf"/>
</dbReference>
<accession>A0A1X7SDE9</accession>
<protein>
    <recommendedName>
        <fullName evidence="1">Lon N-terminal domain-containing protein</fullName>
    </recommendedName>
</protein>
<dbReference type="Gene3D" id="2.30.130.40">
    <property type="entry name" value="LON domain-like"/>
    <property type="match status" value="1"/>
</dbReference>
<evidence type="ECO:0000259" key="1">
    <source>
        <dbReference type="Pfam" id="PF02190"/>
    </source>
</evidence>
<dbReference type="InterPro" id="IPR003111">
    <property type="entry name" value="Lon_prtase_N"/>
</dbReference>
<feature type="domain" description="Lon N-terminal" evidence="1">
    <location>
        <begin position="7"/>
        <end position="70"/>
    </location>
</feature>
<dbReference type="STRING" id="400682.A0A1X7SDE9"/>
<dbReference type="InParanoid" id="A0A1X7SDE9"/>
<dbReference type="SUPFAM" id="SSF88697">
    <property type="entry name" value="PUA domain-like"/>
    <property type="match status" value="1"/>
</dbReference>
<dbReference type="Pfam" id="PF02190">
    <property type="entry name" value="LON_substr_bdg"/>
    <property type="match status" value="1"/>
</dbReference>
<dbReference type="InterPro" id="IPR015947">
    <property type="entry name" value="PUA-like_sf"/>
</dbReference>
<sequence>MSLIKQKCDLALPYAGAFLKKNDNNEADVITNLDDIYNIGTFVQITEFQEFNNRMRLIIQGHRRCSKIGLKSLYYKNIKNLKKQE</sequence>
<evidence type="ECO:0000313" key="2">
    <source>
        <dbReference type="EnsemblMetazoa" id="Aqu2.1.00086_001"/>
    </source>
</evidence>
<reference evidence="2" key="1">
    <citation type="submission" date="2017-05" db="UniProtKB">
        <authorList>
            <consortium name="EnsemblMetazoa"/>
        </authorList>
    </citation>
    <scope>IDENTIFICATION</scope>
</reference>
<proteinExistence type="predicted"/>
<dbReference type="AlphaFoldDB" id="A0A1X7SDE9"/>